<protein>
    <recommendedName>
        <fullName evidence="3">LRAT domain-containing protein</fullName>
    </recommendedName>
</protein>
<evidence type="ECO:0008006" key="3">
    <source>
        <dbReference type="Google" id="ProtNLM"/>
    </source>
</evidence>
<evidence type="ECO:0000313" key="1">
    <source>
        <dbReference type="EMBL" id="CAK9101600.1"/>
    </source>
</evidence>
<reference evidence="1 2" key="1">
    <citation type="submission" date="2024-02" db="EMBL/GenBank/DDBJ databases">
        <authorList>
            <person name="Chen Y."/>
            <person name="Shah S."/>
            <person name="Dougan E. K."/>
            <person name="Thang M."/>
            <person name="Chan C."/>
        </authorList>
    </citation>
    <scope>NUCLEOTIDE SEQUENCE [LARGE SCALE GENOMIC DNA]</scope>
</reference>
<dbReference type="Proteomes" id="UP001642464">
    <property type="component" value="Unassembled WGS sequence"/>
</dbReference>
<organism evidence="1 2">
    <name type="scientific">Durusdinium trenchii</name>
    <dbReference type="NCBI Taxonomy" id="1381693"/>
    <lineage>
        <taxon>Eukaryota</taxon>
        <taxon>Sar</taxon>
        <taxon>Alveolata</taxon>
        <taxon>Dinophyceae</taxon>
        <taxon>Suessiales</taxon>
        <taxon>Symbiodiniaceae</taxon>
        <taxon>Durusdinium</taxon>
    </lineage>
</organism>
<proteinExistence type="predicted"/>
<keyword evidence="2" id="KW-1185">Reference proteome</keyword>
<accession>A0ABP0RNB7</accession>
<sequence>MDSLCLAELAEPACDRSRLVFNYGQTHPLLAPTLFVAKLKPCALDYINETVDGLVRHNPQLAEELTWRCYLGQSSLRGLAHWMLLLQPVQEKEVAVPFSQMRNATIEMADSMTRSVDPGHFFLAIELLVDEDTFFPRLSVKILDIDGGDGGQLIPLNDLNASTIHAVAFAAVERAKKIKSYGLFGSNCQHYIQDLVKHLKLDSELPTDDHKIMDFLRAITVTGCLGGAIARGALAVAAGASCSVAVGSLAAGSLVALGLSKGISSAYHAVYSRQHDDAM</sequence>
<dbReference type="EMBL" id="CAXAMM010041873">
    <property type="protein sequence ID" value="CAK9101600.1"/>
    <property type="molecule type" value="Genomic_DNA"/>
</dbReference>
<evidence type="ECO:0000313" key="2">
    <source>
        <dbReference type="Proteomes" id="UP001642464"/>
    </source>
</evidence>
<gene>
    <name evidence="1" type="ORF">SCF082_LOCUS47501</name>
</gene>
<comment type="caution">
    <text evidence="1">The sequence shown here is derived from an EMBL/GenBank/DDBJ whole genome shotgun (WGS) entry which is preliminary data.</text>
</comment>
<name>A0ABP0RNB7_9DINO</name>